<reference evidence="1 2" key="1">
    <citation type="submission" date="2019-05" db="EMBL/GenBank/DDBJ databases">
        <title>Another draft genome of Portunus trituberculatus and its Hox gene families provides insights of decapod evolution.</title>
        <authorList>
            <person name="Jeong J.-H."/>
            <person name="Song I."/>
            <person name="Kim S."/>
            <person name="Choi T."/>
            <person name="Kim D."/>
            <person name="Ryu S."/>
            <person name="Kim W."/>
        </authorList>
    </citation>
    <scope>NUCLEOTIDE SEQUENCE [LARGE SCALE GENOMIC DNA]</scope>
    <source>
        <tissue evidence="1">Muscle</tissue>
    </source>
</reference>
<evidence type="ECO:0000313" key="1">
    <source>
        <dbReference type="EMBL" id="MPC82597.1"/>
    </source>
</evidence>
<dbReference type="InterPro" id="IPR029058">
    <property type="entry name" value="AB_hydrolase_fold"/>
</dbReference>
<dbReference type="Proteomes" id="UP000324222">
    <property type="component" value="Unassembled WGS sequence"/>
</dbReference>
<dbReference type="EMBL" id="VSRR010060218">
    <property type="protein sequence ID" value="MPC82597.1"/>
    <property type="molecule type" value="Genomic_DNA"/>
</dbReference>
<proteinExistence type="predicted"/>
<dbReference type="OrthoDB" id="3200163at2759"/>
<protein>
    <recommendedName>
        <fullName evidence="3">Carboxylesterase type B domain-containing protein</fullName>
    </recommendedName>
</protein>
<gene>
    <name evidence="1" type="ORF">E2C01_077272</name>
</gene>
<dbReference type="Gene3D" id="3.40.50.1820">
    <property type="entry name" value="alpha/beta hydrolase"/>
    <property type="match status" value="1"/>
</dbReference>
<organism evidence="1 2">
    <name type="scientific">Portunus trituberculatus</name>
    <name type="common">Swimming crab</name>
    <name type="synonym">Neptunus trituberculatus</name>
    <dbReference type="NCBI Taxonomy" id="210409"/>
    <lineage>
        <taxon>Eukaryota</taxon>
        <taxon>Metazoa</taxon>
        <taxon>Ecdysozoa</taxon>
        <taxon>Arthropoda</taxon>
        <taxon>Crustacea</taxon>
        <taxon>Multicrustacea</taxon>
        <taxon>Malacostraca</taxon>
        <taxon>Eumalacostraca</taxon>
        <taxon>Eucarida</taxon>
        <taxon>Decapoda</taxon>
        <taxon>Pleocyemata</taxon>
        <taxon>Brachyura</taxon>
        <taxon>Eubrachyura</taxon>
        <taxon>Portunoidea</taxon>
        <taxon>Portunidae</taxon>
        <taxon>Portuninae</taxon>
        <taxon>Portunus</taxon>
    </lineage>
</organism>
<evidence type="ECO:0008006" key="3">
    <source>
        <dbReference type="Google" id="ProtNLM"/>
    </source>
</evidence>
<comment type="caution">
    <text evidence="1">The sequence shown here is derived from an EMBL/GenBank/DDBJ whole genome shotgun (WGS) entry which is preliminary data.</text>
</comment>
<keyword evidence="2" id="KW-1185">Reference proteome</keyword>
<name>A0A5B7ILQ7_PORTR</name>
<accession>A0A5B7ILQ7</accession>
<dbReference type="AlphaFoldDB" id="A0A5B7ILQ7"/>
<sequence>MIGMPSEEGGSAIAQFCSEYKTIPKAPYWGNDTELYLGHLGEMCPQKSMLGGVPAGKEDCLSLNVYTPFVSFPSNSFSMCQHPFLPLSESNKQEWLIMRQLMEIVCLCFAQETLKI</sequence>
<evidence type="ECO:0000313" key="2">
    <source>
        <dbReference type="Proteomes" id="UP000324222"/>
    </source>
</evidence>